<gene>
    <name evidence="2" type="ORF">SAMN05216561_104278</name>
</gene>
<sequence>MPVLAVLSVVALAGCAEDAQGRNTDPDQVDSVEVPELGVCRQLTPDDVAMPSNATAVVECTERHTAQTYAVGQLPEELDDTDYDSGELDMFAYDTCSSKFEKFLGADESLVMRTVVSWAWFRPSEKAWDDGARWYRCDVVGGGEQSEKYVDLPDTAEGLLLGRPSDRWMVCVAGPSVSGSLKIPCSEKHDWRAVTTIKLGEPPDPYPGDRVVEVTTRDFCSDSVGAWLNYPVDYDFGYTWFHEAEWEAGNRRSVCWAMTPD</sequence>
<dbReference type="OrthoDB" id="3381205at2"/>
<keyword evidence="3" id="KW-1185">Reference proteome</keyword>
<dbReference type="InterPro" id="IPR026004">
    <property type="entry name" value="Septum_form"/>
</dbReference>
<reference evidence="2 3" key="1">
    <citation type="submission" date="2016-10" db="EMBL/GenBank/DDBJ databases">
        <authorList>
            <person name="de Groot N.N."/>
        </authorList>
    </citation>
    <scope>NUCLEOTIDE SEQUENCE [LARGE SCALE GENOMIC DNA]</scope>
    <source>
        <strain evidence="2 3">CGMCC 1.11156</strain>
    </source>
</reference>
<evidence type="ECO:0000313" key="2">
    <source>
        <dbReference type="EMBL" id="SFI07691.1"/>
    </source>
</evidence>
<dbReference type="Proteomes" id="UP000198649">
    <property type="component" value="Unassembled WGS sequence"/>
</dbReference>
<dbReference type="EMBL" id="FOQG01000004">
    <property type="protein sequence ID" value="SFI07691.1"/>
    <property type="molecule type" value="Genomic_DNA"/>
</dbReference>
<evidence type="ECO:0000313" key="3">
    <source>
        <dbReference type="Proteomes" id="UP000198649"/>
    </source>
</evidence>
<proteinExistence type="predicted"/>
<organism evidence="2 3">
    <name type="scientific">Nocardioides psychrotolerans</name>
    <dbReference type="NCBI Taxonomy" id="1005945"/>
    <lineage>
        <taxon>Bacteria</taxon>
        <taxon>Bacillati</taxon>
        <taxon>Actinomycetota</taxon>
        <taxon>Actinomycetes</taxon>
        <taxon>Propionibacteriales</taxon>
        <taxon>Nocardioidaceae</taxon>
        <taxon>Nocardioides</taxon>
    </lineage>
</organism>
<evidence type="ECO:0000259" key="1">
    <source>
        <dbReference type="Pfam" id="PF13845"/>
    </source>
</evidence>
<protein>
    <submittedName>
        <fullName evidence="2">Septum formation</fullName>
    </submittedName>
</protein>
<dbReference type="AlphaFoldDB" id="A0A1I3FA04"/>
<dbReference type="STRING" id="1005945.SAMN05216561_104278"/>
<dbReference type="RefSeq" id="WP_091111721.1">
    <property type="nucleotide sequence ID" value="NZ_BKAF01000009.1"/>
</dbReference>
<feature type="domain" description="Septum formation-related" evidence="1">
    <location>
        <begin position="118"/>
        <end position="255"/>
    </location>
</feature>
<accession>A0A1I3FA04</accession>
<name>A0A1I3FA04_9ACTN</name>
<dbReference type="Pfam" id="PF13845">
    <property type="entry name" value="Septum_form"/>
    <property type="match status" value="1"/>
</dbReference>